<protein>
    <submittedName>
        <fullName evidence="1">Type IX secretion system membrane protein, PorP/SprF family</fullName>
    </submittedName>
</protein>
<organism evidence="1 2">
    <name type="scientific">Algoriphagus zhangzhouensis</name>
    <dbReference type="NCBI Taxonomy" id="1073327"/>
    <lineage>
        <taxon>Bacteria</taxon>
        <taxon>Pseudomonadati</taxon>
        <taxon>Bacteroidota</taxon>
        <taxon>Cytophagia</taxon>
        <taxon>Cytophagales</taxon>
        <taxon>Cyclobacteriaceae</taxon>
        <taxon>Algoriphagus</taxon>
    </lineage>
</organism>
<evidence type="ECO:0000313" key="1">
    <source>
        <dbReference type="EMBL" id="SHO64219.1"/>
    </source>
</evidence>
<sequence length="310" mass="34443">MKEIVKIAIFMAAYLGFPLISKSQQTALFSEYNYVPFWVNPAFASVTDGTEISISNHGYIKAIEGSPKTYSLGFNAPLALNNLGIGAVVRRDKIGVTNSTNAYAALSYKINFGAGNNRSYMRTPYWRAYNQKVFSFGMTAGFQQYEENLLELGLDDDPEFSENLRASIPVIGVGFLYNTADFFIGLSSPNLLSSFVAEDSNINFSNPIYGYIGYRYLFGNYSPMMLKPSFLLKYELGAPVQIDTNLSLSFANKFEIGAGYRSTSSINLLAGVYALNHLRLIYQHNVGVKNSFLGNSHGVTLTYFLNEIEH</sequence>
<dbReference type="InterPro" id="IPR019861">
    <property type="entry name" value="PorP/SprF_Bacteroidetes"/>
</dbReference>
<reference evidence="2" key="1">
    <citation type="submission" date="2016-12" db="EMBL/GenBank/DDBJ databases">
        <authorList>
            <person name="Varghese N."/>
            <person name="Submissions S."/>
        </authorList>
    </citation>
    <scope>NUCLEOTIDE SEQUENCE [LARGE SCALE GENOMIC DNA]</scope>
    <source>
        <strain evidence="2">DSM 25035</strain>
    </source>
</reference>
<gene>
    <name evidence="1" type="ORF">SAMN04488108_3303</name>
</gene>
<dbReference type="STRING" id="1073327.SAMN04488108_3303"/>
<dbReference type="OrthoDB" id="1172751at2"/>
<keyword evidence="2" id="KW-1185">Reference proteome</keyword>
<dbReference type="Pfam" id="PF11751">
    <property type="entry name" value="PorP_SprF"/>
    <property type="match status" value="1"/>
</dbReference>
<evidence type="ECO:0000313" key="2">
    <source>
        <dbReference type="Proteomes" id="UP000184609"/>
    </source>
</evidence>
<accession>A0A1M7ZHC3</accession>
<proteinExistence type="predicted"/>
<name>A0A1M7ZHC3_9BACT</name>
<dbReference type="Proteomes" id="UP000184609">
    <property type="component" value="Unassembled WGS sequence"/>
</dbReference>
<dbReference type="NCBIfam" id="TIGR03519">
    <property type="entry name" value="T9SS_PorP_fam"/>
    <property type="match status" value="1"/>
</dbReference>
<dbReference type="EMBL" id="FRXN01000005">
    <property type="protein sequence ID" value="SHO64219.1"/>
    <property type="molecule type" value="Genomic_DNA"/>
</dbReference>
<dbReference type="AlphaFoldDB" id="A0A1M7ZHC3"/>